<evidence type="ECO:0000313" key="3">
    <source>
        <dbReference type="Proteomes" id="UP001174136"/>
    </source>
</evidence>
<dbReference type="AlphaFoldDB" id="A0AA47MYU0"/>
<reference evidence="2" key="1">
    <citation type="journal article" date="2023" name="Front. Mar. Sci.">
        <title>A new Merluccius polli reference genome to investigate the effects of global change in West African waters.</title>
        <authorList>
            <person name="Mateo J.L."/>
            <person name="Blanco-Fernandez C."/>
            <person name="Garcia-Vazquez E."/>
            <person name="Machado-Schiaffino G."/>
        </authorList>
    </citation>
    <scope>NUCLEOTIDE SEQUENCE</scope>
    <source>
        <strain evidence="2">C29</strain>
        <tissue evidence="2">Fin</tissue>
    </source>
</reference>
<dbReference type="Proteomes" id="UP001174136">
    <property type="component" value="Unassembled WGS sequence"/>
</dbReference>
<evidence type="ECO:0000259" key="1">
    <source>
        <dbReference type="Pfam" id="PF00078"/>
    </source>
</evidence>
<proteinExistence type="predicted"/>
<feature type="domain" description="Reverse transcriptase" evidence="1">
    <location>
        <begin position="14"/>
        <end position="156"/>
    </location>
</feature>
<organism evidence="2 3">
    <name type="scientific">Merluccius polli</name>
    <name type="common">Benguela hake</name>
    <name type="synonym">Merluccius cadenati</name>
    <dbReference type="NCBI Taxonomy" id="89951"/>
    <lineage>
        <taxon>Eukaryota</taxon>
        <taxon>Metazoa</taxon>
        <taxon>Chordata</taxon>
        <taxon>Craniata</taxon>
        <taxon>Vertebrata</taxon>
        <taxon>Euteleostomi</taxon>
        <taxon>Actinopterygii</taxon>
        <taxon>Neopterygii</taxon>
        <taxon>Teleostei</taxon>
        <taxon>Neoteleostei</taxon>
        <taxon>Acanthomorphata</taxon>
        <taxon>Zeiogadaria</taxon>
        <taxon>Gadariae</taxon>
        <taxon>Gadiformes</taxon>
        <taxon>Gadoidei</taxon>
        <taxon>Merlucciidae</taxon>
        <taxon>Merluccius</taxon>
    </lineage>
</organism>
<name>A0AA47MYU0_MERPO</name>
<dbReference type="InterPro" id="IPR000477">
    <property type="entry name" value="RT_dom"/>
</dbReference>
<dbReference type="EMBL" id="JAOPHQ010002002">
    <property type="protein sequence ID" value="KAK0148705.1"/>
    <property type="molecule type" value="Genomic_DNA"/>
</dbReference>
<dbReference type="Pfam" id="PF00078">
    <property type="entry name" value="RVT_1"/>
    <property type="match status" value="1"/>
</dbReference>
<comment type="caution">
    <text evidence="2">The sequence shown here is derived from an EMBL/GenBank/DDBJ whole genome shotgun (WGS) entry which is preliminary data.</text>
</comment>
<evidence type="ECO:0000313" key="2">
    <source>
        <dbReference type="EMBL" id="KAK0148705.1"/>
    </source>
</evidence>
<gene>
    <name evidence="2" type="ORF">N1851_010940</name>
</gene>
<sequence length="202" mass="21904">MALLAVSLRDTRASSLSSVCILLDLSTAFDTVNHQILLATQAEHGIADSALSWFTSYLTNCTYQVTWNGALSEPCSLDTSVPQSSVLGPLLFSLYTRSLGSVITSHGFSYPVTQATLSYSSLSSLIATRISECLADINTWTSAHHLKLNLNKTELLFVPGKHCPHIDLLVTVEDAAVCLHQLRGTSAWYWTINCAAQPTSLL</sequence>
<accession>A0AA47MYU0</accession>
<keyword evidence="3" id="KW-1185">Reference proteome</keyword>
<dbReference type="PANTHER" id="PTHR33332">
    <property type="entry name" value="REVERSE TRANSCRIPTASE DOMAIN-CONTAINING PROTEIN"/>
    <property type="match status" value="1"/>
</dbReference>
<protein>
    <recommendedName>
        <fullName evidence="1">Reverse transcriptase domain-containing protein</fullName>
    </recommendedName>
</protein>